<protein>
    <submittedName>
        <fullName evidence="6">Interferon-induced: double-stranded RNA-activated protein kinase-like protein</fullName>
    </submittedName>
</protein>
<dbReference type="STRING" id="1965070.A0A443Q9S6"/>
<dbReference type="GO" id="GO:0005737">
    <property type="term" value="C:cytoplasm"/>
    <property type="evidence" value="ECO:0007669"/>
    <property type="project" value="TreeGrafter"/>
</dbReference>
<evidence type="ECO:0000313" key="7">
    <source>
        <dbReference type="Proteomes" id="UP000285301"/>
    </source>
</evidence>
<dbReference type="SMART" id="SM00220">
    <property type="entry name" value="S_TKc"/>
    <property type="match status" value="1"/>
</dbReference>
<organism evidence="6 7">
    <name type="scientific">Dinothrombium tinctorium</name>
    <dbReference type="NCBI Taxonomy" id="1965070"/>
    <lineage>
        <taxon>Eukaryota</taxon>
        <taxon>Metazoa</taxon>
        <taxon>Ecdysozoa</taxon>
        <taxon>Arthropoda</taxon>
        <taxon>Chelicerata</taxon>
        <taxon>Arachnida</taxon>
        <taxon>Acari</taxon>
        <taxon>Acariformes</taxon>
        <taxon>Trombidiformes</taxon>
        <taxon>Prostigmata</taxon>
        <taxon>Anystina</taxon>
        <taxon>Parasitengona</taxon>
        <taxon>Trombidioidea</taxon>
        <taxon>Trombidiidae</taxon>
        <taxon>Dinothrombium</taxon>
    </lineage>
</organism>
<keyword evidence="1" id="KW-0808">Transferase</keyword>
<evidence type="ECO:0000256" key="4">
    <source>
        <dbReference type="ARBA" id="ARBA00022840"/>
    </source>
</evidence>
<dbReference type="GO" id="GO:0004694">
    <property type="term" value="F:eukaryotic translation initiation factor 2alpha kinase activity"/>
    <property type="evidence" value="ECO:0007669"/>
    <property type="project" value="TreeGrafter"/>
</dbReference>
<evidence type="ECO:0000259" key="5">
    <source>
        <dbReference type="PROSITE" id="PS50011"/>
    </source>
</evidence>
<dbReference type="InterPro" id="IPR011009">
    <property type="entry name" value="Kinase-like_dom_sf"/>
</dbReference>
<accession>A0A443Q9S6</accession>
<reference evidence="6 7" key="1">
    <citation type="journal article" date="2018" name="Gigascience">
        <title>Genomes of trombidid mites reveal novel predicted allergens and laterally-transferred genes associated with secondary metabolism.</title>
        <authorList>
            <person name="Dong X."/>
            <person name="Chaisiri K."/>
            <person name="Xia D."/>
            <person name="Armstrong S.D."/>
            <person name="Fang Y."/>
            <person name="Donnelly M.J."/>
            <person name="Kadowaki T."/>
            <person name="McGarry J.W."/>
            <person name="Darby A.C."/>
            <person name="Makepeace B.L."/>
        </authorList>
    </citation>
    <scope>NUCLEOTIDE SEQUENCE [LARGE SCALE GENOMIC DNA]</scope>
    <source>
        <strain evidence="6">UoL-WK</strain>
    </source>
</reference>
<dbReference type="AlphaFoldDB" id="A0A443Q9S6"/>
<comment type="caution">
    <text evidence="6">The sequence shown here is derived from an EMBL/GenBank/DDBJ whole genome shotgun (WGS) entry which is preliminary data.</text>
</comment>
<evidence type="ECO:0000313" key="6">
    <source>
        <dbReference type="EMBL" id="RWR99727.1"/>
    </source>
</evidence>
<dbReference type="PROSITE" id="PS50011">
    <property type="entry name" value="PROTEIN_KINASE_DOM"/>
    <property type="match status" value="1"/>
</dbReference>
<keyword evidence="4" id="KW-0067">ATP-binding</keyword>
<proteinExistence type="predicted"/>
<dbReference type="Pfam" id="PF00069">
    <property type="entry name" value="Pkinase"/>
    <property type="match status" value="1"/>
</dbReference>
<name>A0A443Q9S6_9ACAR</name>
<evidence type="ECO:0000256" key="3">
    <source>
        <dbReference type="ARBA" id="ARBA00022777"/>
    </source>
</evidence>
<dbReference type="GO" id="GO:0005634">
    <property type="term" value="C:nucleus"/>
    <property type="evidence" value="ECO:0007669"/>
    <property type="project" value="TreeGrafter"/>
</dbReference>
<gene>
    <name evidence="6" type="ORF">B4U79_19204</name>
</gene>
<dbReference type="OrthoDB" id="1405469at2759"/>
<evidence type="ECO:0000256" key="2">
    <source>
        <dbReference type="ARBA" id="ARBA00022741"/>
    </source>
</evidence>
<dbReference type="PANTHER" id="PTHR11042">
    <property type="entry name" value="EUKARYOTIC TRANSLATION INITIATION FACTOR 2-ALPHA KINASE EIF2-ALPHA KINASE -RELATED"/>
    <property type="match status" value="1"/>
</dbReference>
<feature type="non-terminal residue" evidence="6">
    <location>
        <position position="180"/>
    </location>
</feature>
<keyword evidence="3 6" id="KW-0418">Kinase</keyword>
<feature type="non-terminal residue" evidence="6">
    <location>
        <position position="1"/>
    </location>
</feature>
<sequence>LNSFDDEKYSKKFEKLMDHTILPKYLFISMELCKKETLENWFENNPFNRSRIISIKWFHQIIEALQYLHSKNYTHGDLKANGNSCSSKADIFSAGLILFEMLYRIKIGNKKQVFKNATNGVLPTYLKQNYPRECNLIRSLLAFLAKDRPTASQILDGKFFDKPFFEDFLTYEKKSLSCQC</sequence>
<evidence type="ECO:0000256" key="1">
    <source>
        <dbReference type="ARBA" id="ARBA00022679"/>
    </source>
</evidence>
<feature type="domain" description="Protein kinase" evidence="5">
    <location>
        <begin position="1"/>
        <end position="165"/>
    </location>
</feature>
<dbReference type="InterPro" id="IPR000719">
    <property type="entry name" value="Prot_kinase_dom"/>
</dbReference>
<dbReference type="Gene3D" id="1.10.510.10">
    <property type="entry name" value="Transferase(Phosphotransferase) domain 1"/>
    <property type="match status" value="2"/>
</dbReference>
<keyword evidence="7" id="KW-1185">Reference proteome</keyword>
<dbReference type="GO" id="GO:0005524">
    <property type="term" value="F:ATP binding"/>
    <property type="evidence" value="ECO:0007669"/>
    <property type="project" value="UniProtKB-KW"/>
</dbReference>
<dbReference type="EMBL" id="NCKU01013821">
    <property type="protein sequence ID" value="RWR99727.1"/>
    <property type="molecule type" value="Genomic_DNA"/>
</dbReference>
<keyword evidence="2" id="KW-0547">Nucleotide-binding</keyword>
<dbReference type="InterPro" id="IPR050339">
    <property type="entry name" value="CC_SR_Kinase"/>
</dbReference>
<dbReference type="SUPFAM" id="SSF56112">
    <property type="entry name" value="Protein kinase-like (PK-like)"/>
    <property type="match status" value="1"/>
</dbReference>
<dbReference type="PANTHER" id="PTHR11042:SF91">
    <property type="entry name" value="EUKARYOTIC TRANSLATION INITIATION FACTOR 2-ALPHA KINASE"/>
    <property type="match status" value="1"/>
</dbReference>
<dbReference type="Proteomes" id="UP000285301">
    <property type="component" value="Unassembled WGS sequence"/>
</dbReference>